<name>A0A6M5Z229_9BACT</name>
<dbReference type="KEGG" id="ftj:FTUN_7419"/>
<dbReference type="PANTHER" id="PTHR43611">
    <property type="entry name" value="ALPHA-D-GLUCOSE 1-PHOSPHATE PHOSPHATASE"/>
    <property type="match status" value="1"/>
</dbReference>
<gene>
    <name evidence="1" type="ORF">FTUN_7419</name>
</gene>
<keyword evidence="2" id="KW-1185">Reference proteome</keyword>
<proteinExistence type="predicted"/>
<dbReference type="InterPro" id="IPR036412">
    <property type="entry name" value="HAD-like_sf"/>
</dbReference>
<dbReference type="GO" id="GO:0016787">
    <property type="term" value="F:hydrolase activity"/>
    <property type="evidence" value="ECO:0007669"/>
    <property type="project" value="UniProtKB-KW"/>
</dbReference>
<keyword evidence="1" id="KW-0378">Hydrolase</keyword>
<dbReference type="EMBL" id="CP053452">
    <property type="protein sequence ID" value="QJW99796.1"/>
    <property type="molecule type" value="Genomic_DNA"/>
</dbReference>
<evidence type="ECO:0000313" key="1">
    <source>
        <dbReference type="EMBL" id="QJW99796.1"/>
    </source>
</evidence>
<dbReference type="SFLD" id="SFLDS00003">
    <property type="entry name" value="Haloacid_Dehalogenase"/>
    <property type="match status" value="1"/>
</dbReference>
<dbReference type="Gene3D" id="1.10.150.240">
    <property type="entry name" value="Putative phosphatase, domain 2"/>
    <property type="match status" value="1"/>
</dbReference>
<dbReference type="SUPFAM" id="SSF56784">
    <property type="entry name" value="HAD-like"/>
    <property type="match status" value="1"/>
</dbReference>
<dbReference type="RefSeq" id="WP_171474698.1">
    <property type="nucleotide sequence ID" value="NZ_CP053452.2"/>
</dbReference>
<dbReference type="Pfam" id="PF00702">
    <property type="entry name" value="Hydrolase"/>
    <property type="match status" value="1"/>
</dbReference>
<dbReference type="CDD" id="cd02603">
    <property type="entry name" value="HAD_sEH-N_like"/>
    <property type="match status" value="1"/>
</dbReference>
<dbReference type="Gene3D" id="3.40.50.1000">
    <property type="entry name" value="HAD superfamily/HAD-like"/>
    <property type="match status" value="1"/>
</dbReference>
<dbReference type="Proteomes" id="UP000503447">
    <property type="component" value="Chromosome"/>
</dbReference>
<dbReference type="PANTHER" id="PTHR43611:SF3">
    <property type="entry name" value="FLAVIN MONONUCLEOTIDE HYDROLASE 1, CHLOROPLATIC"/>
    <property type="match status" value="1"/>
</dbReference>
<reference evidence="2" key="1">
    <citation type="submission" date="2020-05" db="EMBL/GenBank/DDBJ databases">
        <title>Frigoriglobus tundricola gen. nov., sp. nov., a psychrotolerant cellulolytic planctomycete of the family Gemmataceae with two divergent copies of 16S rRNA gene.</title>
        <authorList>
            <person name="Kulichevskaya I.S."/>
            <person name="Ivanova A.A."/>
            <person name="Naumoff D.G."/>
            <person name="Beletsky A.V."/>
            <person name="Rijpstra W.I.C."/>
            <person name="Sinninghe Damste J.S."/>
            <person name="Mardanov A.V."/>
            <person name="Ravin N.V."/>
            <person name="Dedysh S.N."/>
        </authorList>
    </citation>
    <scope>NUCLEOTIDE SEQUENCE [LARGE SCALE GENOMIC DNA]</scope>
    <source>
        <strain evidence="2">PL17</strain>
    </source>
</reference>
<evidence type="ECO:0000313" key="2">
    <source>
        <dbReference type="Proteomes" id="UP000503447"/>
    </source>
</evidence>
<dbReference type="InterPro" id="IPR006439">
    <property type="entry name" value="HAD-SF_hydro_IA"/>
</dbReference>
<sequence>MPVRTVIFDFGNVVAFFDHSRAVARLAPYTTMPPVELALVLYGSQIEDAYERGAIDTAEYVREARLNARLSCTEEQFLSAFGAIFWRNFEVSDLVPLLKPNYRLLLASNTTRAHFEAYTRQFADVLAPFDHLGTSFDAGARKPEPAFFAHIQRYAGADPAECVFIDDLPTNVEAAERFGWKGIVYRPDGTLADKLRAVGVEVGTT</sequence>
<dbReference type="InterPro" id="IPR023214">
    <property type="entry name" value="HAD_sf"/>
</dbReference>
<accession>A0A6M5Z229</accession>
<dbReference type="AlphaFoldDB" id="A0A6M5Z229"/>
<protein>
    <submittedName>
        <fullName evidence="1">HAD-superfamily hydrolase, subfamily IA, variant 3</fullName>
    </submittedName>
</protein>
<dbReference type="SFLD" id="SFLDG01129">
    <property type="entry name" value="C1.5:_HAD__Beta-PGM__Phosphata"/>
    <property type="match status" value="1"/>
</dbReference>
<dbReference type="InterPro" id="IPR023198">
    <property type="entry name" value="PGP-like_dom2"/>
</dbReference>
<organism evidence="1 2">
    <name type="scientific">Frigoriglobus tundricola</name>
    <dbReference type="NCBI Taxonomy" id="2774151"/>
    <lineage>
        <taxon>Bacteria</taxon>
        <taxon>Pseudomonadati</taxon>
        <taxon>Planctomycetota</taxon>
        <taxon>Planctomycetia</taxon>
        <taxon>Gemmatales</taxon>
        <taxon>Gemmataceae</taxon>
        <taxon>Frigoriglobus</taxon>
    </lineage>
</organism>
<dbReference type="NCBIfam" id="TIGR01509">
    <property type="entry name" value="HAD-SF-IA-v3"/>
    <property type="match status" value="1"/>
</dbReference>